<proteinExistence type="inferred from homology"/>
<dbReference type="Pfam" id="PF00085">
    <property type="entry name" value="Thioredoxin"/>
    <property type="match status" value="1"/>
</dbReference>
<keyword evidence="5 10" id="KW-1015">Disulfide bond</keyword>
<dbReference type="EMBL" id="QSFS01000010">
    <property type="protein sequence ID" value="RHA68814.1"/>
    <property type="molecule type" value="Genomic_DNA"/>
</dbReference>
<evidence type="ECO:0000313" key="20">
    <source>
        <dbReference type="EMBL" id="RGW52985.1"/>
    </source>
</evidence>
<dbReference type="Proteomes" id="UP000261208">
    <property type="component" value="Unassembled WGS sequence"/>
</dbReference>
<dbReference type="GO" id="GO:0005829">
    <property type="term" value="C:cytosol"/>
    <property type="evidence" value="ECO:0007669"/>
    <property type="project" value="TreeGrafter"/>
</dbReference>
<evidence type="ECO:0000313" key="41">
    <source>
        <dbReference type="Proteomes" id="UP000285642"/>
    </source>
</evidence>
<dbReference type="EMBL" id="QSEW01000023">
    <property type="protein sequence ID" value="RGZ97279.1"/>
    <property type="molecule type" value="Genomic_DNA"/>
</dbReference>
<evidence type="ECO:0000313" key="28">
    <source>
        <dbReference type="EMBL" id="VUW91573.1"/>
    </source>
</evidence>
<evidence type="ECO:0000313" key="22">
    <source>
        <dbReference type="EMBL" id="RHA68814.1"/>
    </source>
</evidence>
<feature type="active site" description="Nucleophile" evidence="9">
    <location>
        <position position="34"/>
    </location>
</feature>
<dbReference type="Proteomes" id="UP000284742">
    <property type="component" value="Unassembled WGS sequence"/>
</dbReference>
<dbReference type="Proteomes" id="UP000266376">
    <property type="component" value="Unassembled WGS sequence"/>
</dbReference>
<dbReference type="EMBL" id="QRHN01000013">
    <property type="protein sequence ID" value="RHF77941.1"/>
    <property type="molecule type" value="Genomic_DNA"/>
</dbReference>
<evidence type="ECO:0000256" key="5">
    <source>
        <dbReference type="ARBA" id="ARBA00023157"/>
    </source>
</evidence>
<dbReference type="PRINTS" id="PR00421">
    <property type="entry name" value="THIOREDOXIN"/>
</dbReference>
<dbReference type="PROSITE" id="PS00194">
    <property type="entry name" value="THIOREDOXIN_1"/>
    <property type="match status" value="1"/>
</dbReference>
<sequence>MAVVHVTGDTFEQEVLKAEGKVLVDFWAGWCGPCQMLGPVIEEVAAEVDDVKICKVDVDQCMDLARQYKVVSIPMLVVFENGEVTGKQLGLISKEEVLHLIGK</sequence>
<evidence type="ECO:0000313" key="21">
    <source>
        <dbReference type="EMBL" id="RGZ97279.1"/>
    </source>
</evidence>
<evidence type="ECO:0000313" key="15">
    <source>
        <dbReference type="EMBL" id="RGK79340.1"/>
    </source>
</evidence>
<dbReference type="EMBL" id="QSAJ01000019">
    <property type="protein sequence ID" value="RGW52985.1"/>
    <property type="molecule type" value="Genomic_DNA"/>
</dbReference>
<dbReference type="FunFam" id="3.40.30.10:FF:000001">
    <property type="entry name" value="Thioredoxin"/>
    <property type="match status" value="1"/>
</dbReference>
<dbReference type="Proteomes" id="UP000285981">
    <property type="component" value="Unassembled WGS sequence"/>
</dbReference>
<evidence type="ECO:0000313" key="39">
    <source>
        <dbReference type="Proteomes" id="UP000284883"/>
    </source>
</evidence>
<dbReference type="EMBL" id="QRPD01000021">
    <property type="protein sequence ID" value="RHL84119.1"/>
    <property type="molecule type" value="Genomic_DNA"/>
</dbReference>
<evidence type="ECO:0000313" key="31">
    <source>
        <dbReference type="Proteomes" id="UP000261208"/>
    </source>
</evidence>
<dbReference type="NCBIfam" id="TIGR01068">
    <property type="entry name" value="thioredoxin"/>
    <property type="match status" value="1"/>
</dbReference>
<dbReference type="InterPro" id="IPR036249">
    <property type="entry name" value="Thioredoxin-like_sf"/>
</dbReference>
<dbReference type="PANTHER" id="PTHR45663:SF11">
    <property type="entry name" value="GEO12009P1"/>
    <property type="match status" value="1"/>
</dbReference>
<feature type="site" description="Contributes to redox potential value" evidence="9">
    <location>
        <position position="33"/>
    </location>
</feature>
<dbReference type="PIRSF" id="PIRSF000077">
    <property type="entry name" value="Thioredoxin"/>
    <property type="match status" value="1"/>
</dbReference>
<dbReference type="Proteomes" id="UP000261324">
    <property type="component" value="Unassembled WGS sequence"/>
</dbReference>
<name>A0A3E4MAM2_9FIRM</name>
<evidence type="ECO:0000313" key="19">
    <source>
        <dbReference type="EMBL" id="RGT06109.1"/>
    </source>
</evidence>
<evidence type="ECO:0000313" key="37">
    <source>
        <dbReference type="Proteomes" id="UP000284152"/>
    </source>
</evidence>
<evidence type="ECO:0000313" key="24">
    <source>
        <dbReference type="EMBL" id="RHC04301.1"/>
    </source>
</evidence>
<evidence type="ECO:0000256" key="7">
    <source>
        <dbReference type="NCBIfam" id="TIGR01068"/>
    </source>
</evidence>
<dbReference type="Proteomes" id="UP000284883">
    <property type="component" value="Unassembled WGS sequence"/>
</dbReference>
<dbReference type="SUPFAM" id="SSF52833">
    <property type="entry name" value="Thioredoxin-like"/>
    <property type="match status" value="1"/>
</dbReference>
<reference evidence="28 44" key="2">
    <citation type="submission" date="2019-07" db="EMBL/GenBank/DDBJ databases">
        <authorList>
            <person name="Hibberd C M."/>
            <person name="Gehrig L. J."/>
            <person name="Chang H.-W."/>
            <person name="Venkatesh S."/>
        </authorList>
    </citation>
    <scope>NUCLEOTIDE SEQUENCE [LARGE SCALE GENOMIC DNA]</scope>
    <source>
        <strain evidence="28">Dorea_formicigenerans_SSTS_Bg7063</strain>
    </source>
</reference>
<dbReference type="Proteomes" id="UP000283630">
    <property type="component" value="Unassembled WGS sequence"/>
</dbReference>
<feature type="site" description="Deprotonates C-terminal active site Cys" evidence="9">
    <location>
        <position position="25"/>
    </location>
</feature>
<evidence type="ECO:0000256" key="8">
    <source>
        <dbReference type="PIRNR" id="PIRNR000077"/>
    </source>
</evidence>
<evidence type="ECO:0000313" key="16">
    <source>
        <dbReference type="EMBL" id="RGN90234.1"/>
    </source>
</evidence>
<dbReference type="EMBL" id="QSGQ01000015">
    <property type="protein sequence ID" value="RHB34614.1"/>
    <property type="molecule type" value="Genomic_DNA"/>
</dbReference>
<dbReference type="EMBL" id="CABHNI010000003">
    <property type="protein sequence ID" value="VUW91573.1"/>
    <property type="molecule type" value="Genomic_DNA"/>
</dbReference>
<reference evidence="12 45" key="3">
    <citation type="submission" date="2020-04" db="EMBL/GenBank/DDBJ databases">
        <authorList>
            <person name="Hitch T.C.A."/>
            <person name="Wylensek D."/>
            <person name="Clavel T."/>
        </authorList>
    </citation>
    <scope>NUCLEOTIDE SEQUENCE [LARGE SCALE GENOMIC DNA]</scope>
    <source>
        <strain evidence="12 45">BSM-383-APC-5F</strain>
    </source>
</reference>
<dbReference type="Proteomes" id="UP000285666">
    <property type="component" value="Unassembled WGS sequence"/>
</dbReference>
<reference evidence="29 30" key="1">
    <citation type="submission" date="2018-08" db="EMBL/GenBank/DDBJ databases">
        <title>A genome reference for cultivated species of the human gut microbiota.</title>
        <authorList>
            <person name="Zou Y."/>
            <person name="Xue W."/>
            <person name="Luo G."/>
        </authorList>
    </citation>
    <scope>NUCLEOTIDE SEQUENCE [LARGE SCALE GENOMIC DNA]</scope>
    <source>
        <strain evidence="20 33">AF12-11</strain>
        <strain evidence="19 35">AF19-4AC</strain>
        <strain evidence="18 43">AF21-25</strain>
        <strain evidence="17 36">AF25-11</strain>
        <strain evidence="27 34">AF36-1BH</strain>
        <strain evidence="26 37">AF42-21</strain>
        <strain evidence="25 42">AM23-7AC</strain>
        <strain evidence="24 38">AM37-5</strain>
        <strain evidence="23 39">AM40-15AC</strain>
        <strain evidence="22 41">AM42-8</strain>
        <strain evidence="21 40">AM46-16</strain>
        <strain evidence="16 30">OM03-2</strain>
        <strain evidence="15 32">TF09-3</strain>
        <strain evidence="14 31">TF11-11</strain>
        <strain evidence="13 29">TM09-19AC</strain>
    </source>
</reference>
<dbReference type="Proteomes" id="UP000284152">
    <property type="component" value="Unassembled WGS sequence"/>
</dbReference>
<keyword evidence="3" id="KW-0813">Transport</keyword>
<protein>
    <recommendedName>
        <fullName evidence="2 7">Thioredoxin</fullName>
    </recommendedName>
</protein>
<evidence type="ECO:0000259" key="11">
    <source>
        <dbReference type="PROSITE" id="PS51352"/>
    </source>
</evidence>
<feature type="site" description="Contributes to redox potential value" evidence="9">
    <location>
        <position position="32"/>
    </location>
</feature>
<dbReference type="Proteomes" id="UP000260664">
    <property type="component" value="Unassembled WGS sequence"/>
</dbReference>
<dbReference type="RefSeq" id="WP_005330538.1">
    <property type="nucleotide sequence ID" value="NZ_AP031430.1"/>
</dbReference>
<dbReference type="InterPro" id="IPR005746">
    <property type="entry name" value="Thioredoxin"/>
</dbReference>
<evidence type="ECO:0000313" key="12">
    <source>
        <dbReference type="EMBL" id="NME56918.1"/>
    </source>
</evidence>
<organism evidence="14 31">
    <name type="scientific">Dorea formicigenerans</name>
    <dbReference type="NCBI Taxonomy" id="39486"/>
    <lineage>
        <taxon>Bacteria</taxon>
        <taxon>Bacillati</taxon>
        <taxon>Bacillota</taxon>
        <taxon>Clostridia</taxon>
        <taxon>Lachnospirales</taxon>
        <taxon>Lachnospiraceae</taxon>
        <taxon>Dorea</taxon>
    </lineage>
</organism>
<dbReference type="Proteomes" id="UP000284962">
    <property type="component" value="Unassembled WGS sequence"/>
</dbReference>
<evidence type="ECO:0000256" key="3">
    <source>
        <dbReference type="ARBA" id="ARBA00022448"/>
    </source>
</evidence>
<dbReference type="EMBL" id="QRUK01000023">
    <property type="protein sequence ID" value="RGR57620.1"/>
    <property type="molecule type" value="Genomic_DNA"/>
</dbReference>
<dbReference type="Proteomes" id="UP000283652">
    <property type="component" value="Unassembled WGS sequence"/>
</dbReference>
<dbReference type="EMBL" id="QSRA01000029">
    <property type="protein sequence ID" value="RGK79340.1"/>
    <property type="molecule type" value="Genomic_DNA"/>
</dbReference>
<evidence type="ECO:0000313" key="29">
    <source>
        <dbReference type="Proteomes" id="UP000260664"/>
    </source>
</evidence>
<dbReference type="PANTHER" id="PTHR45663">
    <property type="entry name" value="GEO12009P1"/>
    <property type="match status" value="1"/>
</dbReference>
<evidence type="ECO:0000313" key="13">
    <source>
        <dbReference type="EMBL" id="RGI83714.1"/>
    </source>
</evidence>
<evidence type="ECO:0000313" key="38">
    <source>
        <dbReference type="Proteomes" id="UP000284742"/>
    </source>
</evidence>
<evidence type="ECO:0000313" key="14">
    <source>
        <dbReference type="EMBL" id="RGK46707.1"/>
    </source>
</evidence>
<accession>A0A3E4MAM2</accession>
<dbReference type="GO" id="GO:0045454">
    <property type="term" value="P:cell redox homeostasis"/>
    <property type="evidence" value="ECO:0007669"/>
    <property type="project" value="TreeGrafter"/>
</dbReference>
<dbReference type="EMBL" id="QSHK01000011">
    <property type="protein sequence ID" value="RHC04301.1"/>
    <property type="molecule type" value="Genomic_DNA"/>
</dbReference>
<dbReference type="Proteomes" id="UP000358366">
    <property type="component" value="Unassembled WGS sequence"/>
</dbReference>
<dbReference type="Proteomes" id="UP000285642">
    <property type="component" value="Unassembled WGS sequence"/>
</dbReference>
<feature type="disulfide bond" description="Redox-active" evidence="10">
    <location>
        <begin position="31"/>
        <end position="34"/>
    </location>
</feature>
<dbReference type="EMBL" id="QRWH01000029">
    <property type="protein sequence ID" value="RGT06109.1"/>
    <property type="molecule type" value="Genomic_DNA"/>
</dbReference>
<dbReference type="AlphaFoldDB" id="A0A3E4MAM2"/>
<evidence type="ECO:0000313" key="26">
    <source>
        <dbReference type="EMBL" id="RHK61199.1"/>
    </source>
</evidence>
<comment type="similarity">
    <text evidence="1 8">Belongs to the thioredoxin family.</text>
</comment>
<dbReference type="Proteomes" id="UP000580130">
    <property type="component" value="Unassembled WGS sequence"/>
</dbReference>
<dbReference type="Proteomes" id="UP000260841">
    <property type="component" value="Unassembled WGS sequence"/>
</dbReference>
<evidence type="ECO:0000313" key="35">
    <source>
        <dbReference type="Proteomes" id="UP000283630"/>
    </source>
</evidence>
<evidence type="ECO:0000313" key="25">
    <source>
        <dbReference type="EMBL" id="RHF77941.1"/>
    </source>
</evidence>
<dbReference type="InterPro" id="IPR013766">
    <property type="entry name" value="Thioredoxin_domain"/>
</dbReference>
<dbReference type="PROSITE" id="PS51352">
    <property type="entry name" value="THIOREDOXIN_2"/>
    <property type="match status" value="1"/>
</dbReference>
<evidence type="ECO:0000313" key="40">
    <source>
        <dbReference type="Proteomes" id="UP000284962"/>
    </source>
</evidence>
<evidence type="ECO:0000256" key="4">
    <source>
        <dbReference type="ARBA" id="ARBA00022982"/>
    </source>
</evidence>
<evidence type="ECO:0000313" key="45">
    <source>
        <dbReference type="Proteomes" id="UP000580130"/>
    </source>
</evidence>
<feature type="active site" description="Nucleophile" evidence="9">
    <location>
        <position position="31"/>
    </location>
</feature>
<evidence type="ECO:0000313" key="18">
    <source>
        <dbReference type="EMBL" id="RGS70712.1"/>
    </source>
</evidence>
<evidence type="ECO:0000256" key="1">
    <source>
        <dbReference type="ARBA" id="ARBA00008987"/>
    </source>
</evidence>
<feature type="domain" description="Thioredoxin" evidence="11">
    <location>
        <begin position="1"/>
        <end position="103"/>
    </location>
</feature>
<dbReference type="CDD" id="cd02947">
    <property type="entry name" value="TRX_family"/>
    <property type="match status" value="1"/>
</dbReference>
<evidence type="ECO:0000313" key="32">
    <source>
        <dbReference type="Proteomes" id="UP000261324"/>
    </source>
</evidence>
<evidence type="ECO:0000313" key="33">
    <source>
        <dbReference type="Proteomes" id="UP000266376"/>
    </source>
</evidence>
<dbReference type="EMBL" id="JABAFX010000010">
    <property type="protein sequence ID" value="NME56918.1"/>
    <property type="molecule type" value="Genomic_DNA"/>
</dbReference>
<dbReference type="EMBL" id="QRVU01000027">
    <property type="protein sequence ID" value="RGS70712.1"/>
    <property type="molecule type" value="Genomic_DNA"/>
</dbReference>
<evidence type="ECO:0000313" key="27">
    <source>
        <dbReference type="EMBL" id="RHL84119.1"/>
    </source>
</evidence>
<dbReference type="EMBL" id="QSQQ01000014">
    <property type="protein sequence ID" value="RGK46707.1"/>
    <property type="molecule type" value="Genomic_DNA"/>
</dbReference>
<dbReference type="GeneID" id="92863600"/>
<evidence type="ECO:0000313" key="34">
    <source>
        <dbReference type="Proteomes" id="UP000283325"/>
    </source>
</evidence>
<evidence type="ECO:0000256" key="10">
    <source>
        <dbReference type="PIRSR" id="PIRSR000077-4"/>
    </source>
</evidence>
<dbReference type="Gene3D" id="3.40.30.10">
    <property type="entry name" value="Glutaredoxin"/>
    <property type="match status" value="1"/>
</dbReference>
<dbReference type="EMBL" id="QSOI01000011">
    <property type="protein sequence ID" value="RGI83714.1"/>
    <property type="molecule type" value="Genomic_DNA"/>
</dbReference>
<evidence type="ECO:0000256" key="9">
    <source>
        <dbReference type="PIRSR" id="PIRSR000077-1"/>
    </source>
</evidence>
<keyword evidence="6 10" id="KW-0676">Redox-active center</keyword>
<dbReference type="GO" id="GO:0015035">
    <property type="term" value="F:protein-disulfide reductase activity"/>
    <property type="evidence" value="ECO:0007669"/>
    <property type="project" value="UniProtKB-UniRule"/>
</dbReference>
<evidence type="ECO:0000313" key="43">
    <source>
        <dbReference type="Proteomes" id="UP000285981"/>
    </source>
</evidence>
<evidence type="ECO:0000313" key="42">
    <source>
        <dbReference type="Proteomes" id="UP000285666"/>
    </source>
</evidence>
<evidence type="ECO:0000256" key="2">
    <source>
        <dbReference type="ARBA" id="ARBA00020570"/>
    </source>
</evidence>
<dbReference type="Proteomes" id="UP000283325">
    <property type="component" value="Unassembled WGS sequence"/>
</dbReference>
<gene>
    <name evidence="14" type="primary">trxA</name>
    <name evidence="28" type="synonym">trxA_1</name>
    <name evidence="28" type="ORF">DFSSTS7063_00158</name>
    <name evidence="26" type="ORF">DW054_13000</name>
    <name evidence="25" type="ORF">DW658_10465</name>
    <name evidence="24" type="ORF">DW860_13285</name>
    <name evidence="23" type="ORF">DW885_14520</name>
    <name evidence="22" type="ORF">DW924_09770</name>
    <name evidence="21" type="ORF">DW957_14315</name>
    <name evidence="20" type="ORF">DWV67_08740</name>
    <name evidence="19" type="ORF">DWX53_16340</name>
    <name evidence="18" type="ORF">DWX78_06855</name>
    <name evidence="17" type="ORF">DWY33_11345</name>
    <name evidence="27" type="ORF">DWZ98_16315</name>
    <name evidence="16" type="ORF">DXB36_10730</name>
    <name evidence="15" type="ORF">DXC93_15020</name>
    <name evidence="14" type="ORF">DXD10_11150</name>
    <name evidence="13" type="ORF">DXD84_10015</name>
    <name evidence="12" type="ORF">HF855_05655</name>
</gene>
<dbReference type="InterPro" id="IPR017937">
    <property type="entry name" value="Thioredoxin_CS"/>
</dbReference>
<dbReference type="EMBL" id="QSVB01000011">
    <property type="protein sequence ID" value="RGN90234.1"/>
    <property type="molecule type" value="Genomic_DNA"/>
</dbReference>
<evidence type="ECO:0000313" key="17">
    <source>
        <dbReference type="EMBL" id="RGR57620.1"/>
    </source>
</evidence>
<evidence type="ECO:0000313" key="36">
    <source>
        <dbReference type="Proteomes" id="UP000283652"/>
    </source>
</evidence>
<evidence type="ECO:0000256" key="6">
    <source>
        <dbReference type="ARBA" id="ARBA00023284"/>
    </source>
</evidence>
<evidence type="ECO:0000313" key="44">
    <source>
        <dbReference type="Proteomes" id="UP000358366"/>
    </source>
</evidence>
<evidence type="ECO:0000313" key="30">
    <source>
        <dbReference type="Proteomes" id="UP000260841"/>
    </source>
</evidence>
<keyword evidence="4" id="KW-0249">Electron transport</keyword>
<dbReference type="EMBL" id="QRNS01000024">
    <property type="protein sequence ID" value="RHK61199.1"/>
    <property type="molecule type" value="Genomic_DNA"/>
</dbReference>
<evidence type="ECO:0000313" key="23">
    <source>
        <dbReference type="EMBL" id="RHB34614.1"/>
    </source>
</evidence>